<keyword evidence="1" id="KW-0489">Methyltransferase</keyword>
<dbReference type="GO" id="GO:0009307">
    <property type="term" value="P:DNA restriction-modification system"/>
    <property type="evidence" value="ECO:0007669"/>
    <property type="project" value="InterPro"/>
</dbReference>
<dbReference type="GO" id="GO:1904047">
    <property type="term" value="F:S-adenosyl-L-methionine binding"/>
    <property type="evidence" value="ECO:0007669"/>
    <property type="project" value="TreeGrafter"/>
</dbReference>
<dbReference type="GO" id="GO:0032259">
    <property type="term" value="P:methylation"/>
    <property type="evidence" value="ECO:0007669"/>
    <property type="project" value="UniProtKB-KW"/>
</dbReference>
<dbReference type="SUPFAM" id="SSF53335">
    <property type="entry name" value="S-adenosyl-L-methionine-dependent methyltransferases"/>
    <property type="match status" value="1"/>
</dbReference>
<protein>
    <submittedName>
        <fullName evidence="4">Uncharacterized protein</fullName>
    </submittedName>
</protein>
<evidence type="ECO:0000256" key="2">
    <source>
        <dbReference type="ARBA" id="ARBA00022679"/>
    </source>
</evidence>
<dbReference type="Proteomes" id="UP000268285">
    <property type="component" value="Unassembled WGS sequence"/>
</dbReference>
<dbReference type="InterPro" id="IPR012327">
    <property type="entry name" value="MeTrfase_D12"/>
</dbReference>
<reference evidence="4 5" key="1">
    <citation type="submission" date="2018-09" db="EMBL/GenBank/DDBJ databases">
        <authorList>
            <person name="Tagini F."/>
        </authorList>
    </citation>
    <scope>NUCLEOTIDE SEQUENCE [LARGE SCALE GENOMIC DNA]</scope>
    <source>
        <strain evidence="4 5">MK142</strain>
    </source>
</reference>
<keyword evidence="3" id="KW-0949">S-adenosyl-L-methionine</keyword>
<dbReference type="Gene3D" id="3.40.50.150">
    <property type="entry name" value="Vaccinia Virus protein VP39"/>
    <property type="match status" value="2"/>
</dbReference>
<dbReference type="GO" id="GO:0009007">
    <property type="term" value="F:site-specific DNA-methyltransferase (adenine-specific) activity"/>
    <property type="evidence" value="ECO:0007669"/>
    <property type="project" value="UniProtKB-EC"/>
</dbReference>
<dbReference type="GO" id="GO:0043565">
    <property type="term" value="F:sequence-specific DNA binding"/>
    <property type="evidence" value="ECO:0007669"/>
    <property type="project" value="TreeGrafter"/>
</dbReference>
<dbReference type="GO" id="GO:0006298">
    <property type="term" value="P:mismatch repair"/>
    <property type="evidence" value="ECO:0007669"/>
    <property type="project" value="TreeGrafter"/>
</dbReference>
<evidence type="ECO:0000313" key="5">
    <source>
        <dbReference type="Proteomes" id="UP000268285"/>
    </source>
</evidence>
<evidence type="ECO:0000256" key="3">
    <source>
        <dbReference type="ARBA" id="ARBA00022691"/>
    </source>
</evidence>
<sequence>MAKVAVNGAIAETLSLIEVEAAPSRPSPAVLRYPGSKWSLAGAIIQHFGPHYHYVEPFFGSGAVFFSKEASQHEVINDTNGSVVNLFRALRDHTEDLCWALEATPWSRDEYVDSDILTGDPVEDARRFVVRCWQAHASDLAKKTGWKSRGVKQRAGGMSHRWQKVPDQLRVLAWRLSDAEIDHRPAIEVIKRHAGADCLIYADPPYVHSSRTQTMYGFEMTDAEHVELLETLRAHPGPVVLSAYATDLYADMLSDWATHELKPPKVEKGAARTEVLWVKPA</sequence>
<accession>A0A498QJL9</accession>
<dbReference type="InterPro" id="IPR012263">
    <property type="entry name" value="M_m6A_EcoRV"/>
</dbReference>
<evidence type="ECO:0000256" key="1">
    <source>
        <dbReference type="ARBA" id="ARBA00022603"/>
    </source>
</evidence>
<dbReference type="PRINTS" id="PR00505">
    <property type="entry name" value="D12N6MTFRASE"/>
</dbReference>
<dbReference type="Pfam" id="PF02086">
    <property type="entry name" value="MethyltransfD12"/>
    <property type="match status" value="1"/>
</dbReference>
<dbReference type="PANTHER" id="PTHR30481">
    <property type="entry name" value="DNA ADENINE METHYLASE"/>
    <property type="match status" value="1"/>
</dbReference>
<evidence type="ECO:0000313" key="4">
    <source>
        <dbReference type="EMBL" id="VBA46749.1"/>
    </source>
</evidence>
<dbReference type="PANTHER" id="PTHR30481:SF4">
    <property type="entry name" value="SITE-SPECIFIC DNA-METHYLTRANSFERASE (ADENINE-SPECIFIC)"/>
    <property type="match status" value="1"/>
</dbReference>
<gene>
    <name evidence="4" type="ORF">LAUMK142_00460</name>
</gene>
<organism evidence="4 5">
    <name type="scientific">Mycobacterium pseudokansasii</name>
    <dbReference type="NCBI Taxonomy" id="2341080"/>
    <lineage>
        <taxon>Bacteria</taxon>
        <taxon>Bacillati</taxon>
        <taxon>Actinomycetota</taxon>
        <taxon>Actinomycetes</taxon>
        <taxon>Mycobacteriales</taxon>
        <taxon>Mycobacteriaceae</taxon>
        <taxon>Mycobacterium</taxon>
    </lineage>
</organism>
<proteinExistence type="predicted"/>
<dbReference type="EMBL" id="UPHU01000001">
    <property type="protein sequence ID" value="VBA46749.1"/>
    <property type="molecule type" value="Genomic_DNA"/>
</dbReference>
<dbReference type="RefSeq" id="WP_167480116.1">
    <property type="nucleotide sequence ID" value="NZ_UPHU01000001.1"/>
</dbReference>
<dbReference type="PIRSF" id="PIRSF000398">
    <property type="entry name" value="M_m6A_EcoRV"/>
    <property type="match status" value="1"/>
</dbReference>
<dbReference type="InterPro" id="IPR029063">
    <property type="entry name" value="SAM-dependent_MTases_sf"/>
</dbReference>
<dbReference type="AlphaFoldDB" id="A0A498QJL9"/>
<keyword evidence="2" id="KW-0808">Transferase</keyword>
<keyword evidence="5" id="KW-1185">Reference proteome</keyword>
<name>A0A498QJL9_9MYCO</name>